<accession>A0A7X2GXN3</accession>
<comment type="caution">
    <text evidence="1">The sequence shown here is derived from an EMBL/GenBank/DDBJ whole genome shotgun (WGS) entry which is preliminary data.</text>
</comment>
<organism evidence="1 2">
    <name type="scientific">Neisseria brasiliensis</name>
    <dbReference type="NCBI Taxonomy" id="2666100"/>
    <lineage>
        <taxon>Bacteria</taxon>
        <taxon>Pseudomonadati</taxon>
        <taxon>Pseudomonadota</taxon>
        <taxon>Betaproteobacteria</taxon>
        <taxon>Neisseriales</taxon>
        <taxon>Neisseriaceae</taxon>
        <taxon>Neisseria</taxon>
    </lineage>
</organism>
<evidence type="ECO:0000313" key="1">
    <source>
        <dbReference type="EMBL" id="MRN37898.1"/>
    </source>
</evidence>
<reference evidence="1" key="1">
    <citation type="journal article" name="Emerg. Infect. Dis.">
        <title>Two cases of a newly characterized neisseria species.</title>
        <authorList>
            <person name="Mustapha M."/>
            <person name="Lemos A.P.S."/>
            <person name="Harrison L.H."/>
            <person name="Vantyne D."/>
            <person name="Sacchi C.T."/>
        </authorList>
    </citation>
    <scope>NUCLEOTIDE SEQUENCE</scope>
    <source>
        <strain evidence="1">N.95.16</strain>
    </source>
</reference>
<dbReference type="Proteomes" id="UP000486297">
    <property type="component" value="Unassembled WGS sequence"/>
</dbReference>
<dbReference type="EMBL" id="WJXO01000001">
    <property type="protein sequence ID" value="MRN37898.1"/>
    <property type="molecule type" value="Genomic_DNA"/>
</dbReference>
<protein>
    <recommendedName>
        <fullName evidence="3">Pyridoxamine 5'-phosphate oxidase putative domain-containing protein</fullName>
    </recommendedName>
</protein>
<evidence type="ECO:0000313" key="2">
    <source>
        <dbReference type="Proteomes" id="UP000486297"/>
    </source>
</evidence>
<evidence type="ECO:0008006" key="3">
    <source>
        <dbReference type="Google" id="ProtNLM"/>
    </source>
</evidence>
<dbReference type="SUPFAM" id="SSF50475">
    <property type="entry name" value="FMN-binding split barrel"/>
    <property type="match status" value="1"/>
</dbReference>
<dbReference type="InterPro" id="IPR012349">
    <property type="entry name" value="Split_barrel_FMN-bd"/>
</dbReference>
<gene>
    <name evidence="1" type="ORF">GJU80_05190</name>
</gene>
<dbReference type="AlphaFoldDB" id="A0A7X2GXN3"/>
<sequence>MNALPHNMAKFLQRNHVVSIATQSSTGELWSACCFYVFDEANVQLIVLTSQTTQHGSNMVAQPRISGTIAGQPDSITKISGIQFQAQAKCLTDEAKRKAAAALFYHAHPVARAMKSDVWALRLDKVKFTDNKLVFAQKTHWTREDKHESNEKAV</sequence>
<dbReference type="Gene3D" id="2.30.110.10">
    <property type="entry name" value="Electron Transport, Fmn-binding Protein, Chain A"/>
    <property type="match status" value="1"/>
</dbReference>
<proteinExistence type="predicted"/>
<name>A0A7X2GXN3_9NEIS</name>
<dbReference type="InterPro" id="IPR011194">
    <property type="entry name" value="UPF0306"/>
</dbReference>
<keyword evidence="2" id="KW-1185">Reference proteome</keyword>
<dbReference type="PIRSF" id="PIRSF009554">
    <property type="entry name" value="UCP009554"/>
    <property type="match status" value="1"/>
</dbReference>
<dbReference type="RefSeq" id="WP_095501764.1">
    <property type="nucleotide sequence ID" value="NZ_WJXO01000001.1"/>
</dbReference>